<dbReference type="Gene3D" id="3.80.10.10">
    <property type="entry name" value="Ribonuclease Inhibitor"/>
    <property type="match status" value="2"/>
</dbReference>
<dbReference type="EMBL" id="CVRI01000036">
    <property type="protein sequence ID" value="CRK92953.1"/>
    <property type="molecule type" value="Genomic_DNA"/>
</dbReference>
<proteinExistence type="predicted"/>
<sequence>MNQLSFERHTKTFKTEIVKILFTKAIETFVVPDTKRFKRHCGAYEKHCEDIYWHADSITAIQMINDIKTFYETDLATKKFFNSNGNDVNLCEVLGEFYQAKSEQMTLSKCIRFKASQLLYCHGDMEDFRNYSNKPKLERIESLVICHHNKHSFHSKLLKYFTHIQRLYIGHSLLEELLVKLPKLENLKIVNITRTQLHLITPDFFSDLHSIQLIDLRYNKFDYIERLLFHTHEHVKLFLFGNNWNCTKNLKWMVSHSHDNTSSHRLEIFDRYSLNCTDPKYRARPVLTVMSHKMTLFKACHEDPELKNCTCHISYLRFHEENNEFKPMFSVNCSSAGFVNFPRKLPDNTTTLFFTHNKVKSLNMLCTRNSTYNDVHDIYLDYNEITDVSVLDNCEWFLKFRILSLKGNKLETIPNYAFKNSFEKSHHAMKLYLSDNPWLCSCRLQPRLLKLCQKYELIVDQKRMFCLSKKNDDDIYGRPLMELTKTDVCKHKEFPLNNYEIMSN</sequence>
<evidence type="ECO:0000313" key="5">
    <source>
        <dbReference type="Proteomes" id="UP000183832"/>
    </source>
</evidence>
<dbReference type="SUPFAM" id="SSF52058">
    <property type="entry name" value="L domain-like"/>
    <property type="match status" value="1"/>
</dbReference>
<keyword evidence="3" id="KW-0677">Repeat</keyword>
<evidence type="ECO:0000256" key="3">
    <source>
        <dbReference type="ARBA" id="ARBA00022737"/>
    </source>
</evidence>
<protein>
    <submittedName>
        <fullName evidence="4">CLUMA_CG006521, isoform A</fullName>
    </submittedName>
</protein>
<accession>A0A1J1I3L6</accession>
<dbReference type="InterPro" id="IPR032675">
    <property type="entry name" value="LRR_dom_sf"/>
</dbReference>
<dbReference type="InterPro" id="IPR050541">
    <property type="entry name" value="LRR_TM_domain-containing"/>
</dbReference>
<dbReference type="STRING" id="568069.A0A1J1I3L6"/>
<name>A0A1J1I3L6_9DIPT</name>
<keyword evidence="1" id="KW-0433">Leucine-rich repeat</keyword>
<dbReference type="PANTHER" id="PTHR24369">
    <property type="entry name" value="ANTIGEN BSP, PUTATIVE-RELATED"/>
    <property type="match status" value="1"/>
</dbReference>
<dbReference type="PANTHER" id="PTHR24369:SF210">
    <property type="entry name" value="CHAOPTIN-RELATED"/>
    <property type="match status" value="1"/>
</dbReference>
<organism evidence="4 5">
    <name type="scientific">Clunio marinus</name>
    <dbReference type="NCBI Taxonomy" id="568069"/>
    <lineage>
        <taxon>Eukaryota</taxon>
        <taxon>Metazoa</taxon>
        <taxon>Ecdysozoa</taxon>
        <taxon>Arthropoda</taxon>
        <taxon>Hexapoda</taxon>
        <taxon>Insecta</taxon>
        <taxon>Pterygota</taxon>
        <taxon>Neoptera</taxon>
        <taxon>Endopterygota</taxon>
        <taxon>Diptera</taxon>
        <taxon>Nematocera</taxon>
        <taxon>Chironomoidea</taxon>
        <taxon>Chironomidae</taxon>
        <taxon>Clunio</taxon>
    </lineage>
</organism>
<evidence type="ECO:0000256" key="1">
    <source>
        <dbReference type="ARBA" id="ARBA00022614"/>
    </source>
</evidence>
<keyword evidence="5" id="KW-1185">Reference proteome</keyword>
<dbReference type="AlphaFoldDB" id="A0A1J1I3L6"/>
<evidence type="ECO:0000256" key="2">
    <source>
        <dbReference type="ARBA" id="ARBA00022729"/>
    </source>
</evidence>
<evidence type="ECO:0000313" key="4">
    <source>
        <dbReference type="EMBL" id="CRK92953.1"/>
    </source>
</evidence>
<gene>
    <name evidence="4" type="ORF">CLUMA_CG006521</name>
</gene>
<keyword evidence="2" id="KW-0732">Signal</keyword>
<reference evidence="4 5" key="1">
    <citation type="submission" date="2015-04" db="EMBL/GenBank/DDBJ databases">
        <authorList>
            <person name="Syromyatnikov M.Y."/>
            <person name="Popov V.N."/>
        </authorList>
    </citation>
    <scope>NUCLEOTIDE SEQUENCE [LARGE SCALE GENOMIC DNA]</scope>
</reference>
<dbReference type="Proteomes" id="UP000183832">
    <property type="component" value="Unassembled WGS sequence"/>
</dbReference>
<dbReference type="GO" id="GO:0005886">
    <property type="term" value="C:plasma membrane"/>
    <property type="evidence" value="ECO:0007669"/>
    <property type="project" value="TreeGrafter"/>
</dbReference>
<dbReference type="OrthoDB" id="6343311at2759"/>